<sequence length="360" mass="38495">MLASGTLVAVCAAAFFSGSSSALAVKRTPTVTGSLSISFSSWAGDATPTNIVDVTGDGGGGGVLNGYNVIVTSDTCNKGTIVASNAAYYVPDTSNPLAWEGFESNGQSKAAVPWMSGENAEGWDIWPNNALSTQYNDASDSVGYAIYAVATRAGTGTYQYSTLAKLTADDTGLTITRPVQKYITSKLRWNWSTASNGDGFLHVFAVGSSEDVLYEAKVPWDDIEDPSRSSWSYFSGGDSYSDSEADAVPMATGYYGGNGDAFWSDYFHTWLIVAMGSGDSCDCVYVQYSTTGNSYGPYTDTQQIVATDWDPVDEPGKDRCNYSYHSYPKFYPASTTSHKLLASWSYAYGSVYKMGIITLS</sequence>
<name>A0A8H3IZZ1_9LECA</name>
<keyword evidence="3" id="KW-1185">Reference proteome</keyword>
<organism evidence="2 3">
    <name type="scientific">Imshaugia aleurites</name>
    <dbReference type="NCBI Taxonomy" id="172621"/>
    <lineage>
        <taxon>Eukaryota</taxon>
        <taxon>Fungi</taxon>
        <taxon>Dikarya</taxon>
        <taxon>Ascomycota</taxon>
        <taxon>Pezizomycotina</taxon>
        <taxon>Lecanoromycetes</taxon>
        <taxon>OSLEUM clade</taxon>
        <taxon>Lecanoromycetidae</taxon>
        <taxon>Lecanorales</taxon>
        <taxon>Lecanorineae</taxon>
        <taxon>Parmeliaceae</taxon>
        <taxon>Imshaugia</taxon>
    </lineage>
</organism>
<evidence type="ECO:0000313" key="3">
    <source>
        <dbReference type="Proteomes" id="UP000664534"/>
    </source>
</evidence>
<dbReference type="OrthoDB" id="2583188at2759"/>
<dbReference type="Proteomes" id="UP000664534">
    <property type="component" value="Unassembled WGS sequence"/>
</dbReference>
<evidence type="ECO:0000313" key="2">
    <source>
        <dbReference type="EMBL" id="CAF9936429.1"/>
    </source>
</evidence>
<dbReference type="EMBL" id="CAJPDT010000091">
    <property type="protein sequence ID" value="CAF9936429.1"/>
    <property type="molecule type" value="Genomic_DNA"/>
</dbReference>
<proteinExistence type="predicted"/>
<dbReference type="AlphaFoldDB" id="A0A8H3IZZ1"/>
<feature type="signal peptide" evidence="1">
    <location>
        <begin position="1"/>
        <end position="24"/>
    </location>
</feature>
<feature type="chain" id="PRO_5034921166" evidence="1">
    <location>
        <begin position="25"/>
        <end position="360"/>
    </location>
</feature>
<reference evidence="2" key="1">
    <citation type="submission" date="2021-03" db="EMBL/GenBank/DDBJ databases">
        <authorList>
            <person name="Tagirdzhanova G."/>
        </authorList>
    </citation>
    <scope>NUCLEOTIDE SEQUENCE</scope>
</reference>
<protein>
    <submittedName>
        <fullName evidence="2">Uncharacterized protein</fullName>
    </submittedName>
</protein>
<evidence type="ECO:0000256" key="1">
    <source>
        <dbReference type="SAM" id="SignalP"/>
    </source>
</evidence>
<gene>
    <name evidence="2" type="ORF">IMSHALPRED_010749</name>
</gene>
<keyword evidence="1" id="KW-0732">Signal</keyword>
<comment type="caution">
    <text evidence="2">The sequence shown here is derived from an EMBL/GenBank/DDBJ whole genome shotgun (WGS) entry which is preliminary data.</text>
</comment>
<accession>A0A8H3IZZ1</accession>